<dbReference type="OrthoDB" id="9798386at2"/>
<dbReference type="Proteomes" id="UP000199695">
    <property type="component" value="Unassembled WGS sequence"/>
</dbReference>
<dbReference type="PANTHER" id="PTHR43806">
    <property type="entry name" value="PEPTIDASE S8"/>
    <property type="match status" value="1"/>
</dbReference>
<dbReference type="PROSITE" id="PS00136">
    <property type="entry name" value="SUBTILASE_ASP"/>
    <property type="match status" value="1"/>
</dbReference>
<dbReference type="PROSITE" id="PS51892">
    <property type="entry name" value="SUBTILASE"/>
    <property type="match status" value="1"/>
</dbReference>
<feature type="chain" id="PRO_5011691839" evidence="8">
    <location>
        <begin position="25"/>
        <end position="571"/>
    </location>
</feature>
<dbReference type="InterPro" id="IPR050131">
    <property type="entry name" value="Peptidase_S8_subtilisin-like"/>
</dbReference>
<feature type="signal peptide" evidence="8">
    <location>
        <begin position="1"/>
        <end position="24"/>
    </location>
</feature>
<evidence type="ECO:0000256" key="5">
    <source>
        <dbReference type="PIRSR" id="PIRSR615500-1"/>
    </source>
</evidence>
<dbReference type="PROSITE" id="PS00138">
    <property type="entry name" value="SUBTILASE_SER"/>
    <property type="match status" value="1"/>
</dbReference>
<name>A0A1H8EAR0_9BACL</name>
<organism evidence="12 13">
    <name type="scientific">Lihuaxuella thermophila</name>
    <dbReference type="NCBI Taxonomy" id="1173111"/>
    <lineage>
        <taxon>Bacteria</taxon>
        <taxon>Bacillati</taxon>
        <taxon>Bacillota</taxon>
        <taxon>Bacilli</taxon>
        <taxon>Bacillales</taxon>
        <taxon>Thermoactinomycetaceae</taxon>
        <taxon>Lihuaxuella</taxon>
    </lineage>
</organism>
<evidence type="ECO:0000256" key="8">
    <source>
        <dbReference type="SAM" id="SignalP"/>
    </source>
</evidence>
<evidence type="ECO:0000313" key="12">
    <source>
        <dbReference type="EMBL" id="SEN16516.1"/>
    </source>
</evidence>
<dbReference type="InterPro" id="IPR037045">
    <property type="entry name" value="S8pro/Inhibitor_I9_sf"/>
</dbReference>
<dbReference type="GO" id="GO:0004252">
    <property type="term" value="F:serine-type endopeptidase activity"/>
    <property type="evidence" value="ECO:0007669"/>
    <property type="project" value="UniProtKB-UniRule"/>
</dbReference>
<dbReference type="STRING" id="1173111.SAMN05444955_106223"/>
<comment type="similarity">
    <text evidence="1 6 7">Belongs to the peptidase S8 family.</text>
</comment>
<keyword evidence="4 6" id="KW-0720">Serine protease</keyword>
<evidence type="ECO:0000256" key="3">
    <source>
        <dbReference type="ARBA" id="ARBA00022801"/>
    </source>
</evidence>
<sequence length="571" mass="60229">MKRMIRVLSLATALFFGFATVALAAPPSGKAVKTQAAKEKTHRIHKVKGSKLLSNLHERLSKASSSEKLPVLISFQSLNQQANLTKAKAMLQPFTPQHVYKNLPLMSAKLTKQQIQALEASPDVVQIEYDEPVYAFSQTANYWYGTTKSRTDFGVTGDRDGSPASYSKNDVVVAVIDTGIDATHADLDGGKVIGWKDFVNNRTTPYDDQGHGTHVASIAAGTGDANAAYKGVAPGAALVGVKVLDSQGSGSMSNVTAGIDWCITNKNVYGIKVINMSLGTTGSSDGSDATSQAANRAHDAGIVVAVAAGNSGPAQQTIGSPGAAAKSLTVAAMADPGEKGFNIASFSSRGTTADGRIKPDIAAPGYNITAAKANSSTQYVTYSGTSMATPFVAGTVALMLDANPSLTPDQVKSNLFTTATDFGPAGQDVDYGWGNLKGYDAVKVSGNLTGTGPALPNHLFAQDTIQTEGYKDEWTFQVNSTSAPVSIAMIMPDWSGFWFWTDPDFDVYLYDPSGAEVAKAEGIERQETITITPAKTGTYKLRVKSYSGTGRYFFDLSSNASGLTRVLNDQP</sequence>
<accession>A0A1H8EAR0</accession>
<dbReference type="InterPro" id="IPR036852">
    <property type="entry name" value="Peptidase_S8/S53_dom_sf"/>
</dbReference>
<keyword evidence="8" id="KW-0732">Signal</keyword>
<feature type="active site" description="Charge relay system" evidence="5 6">
    <location>
        <position position="177"/>
    </location>
</feature>
<feature type="domain" description="Peptidase S8/S53" evidence="9">
    <location>
        <begin position="169"/>
        <end position="434"/>
    </location>
</feature>
<feature type="active site" description="Charge relay system" evidence="5 6">
    <location>
        <position position="386"/>
    </location>
</feature>
<feature type="domain" description="Peptidase C-terminal archaeal/bacterial" evidence="10">
    <location>
        <begin position="474"/>
        <end position="545"/>
    </location>
</feature>
<dbReference type="Pfam" id="PF05922">
    <property type="entry name" value="Inhibitor_I9"/>
    <property type="match status" value="1"/>
</dbReference>
<dbReference type="PANTHER" id="PTHR43806:SF65">
    <property type="entry name" value="SERINE PROTEASE APRX"/>
    <property type="match status" value="1"/>
</dbReference>
<gene>
    <name evidence="12" type="ORF">SAMN05444955_106223</name>
</gene>
<keyword evidence="13" id="KW-1185">Reference proteome</keyword>
<evidence type="ECO:0000313" key="13">
    <source>
        <dbReference type="Proteomes" id="UP000199695"/>
    </source>
</evidence>
<dbReference type="InterPro" id="IPR023828">
    <property type="entry name" value="Peptidase_S8_Ser-AS"/>
</dbReference>
<feature type="domain" description="Inhibitor I9" evidence="11">
    <location>
        <begin position="81"/>
        <end position="134"/>
    </location>
</feature>
<dbReference type="GO" id="GO:0006508">
    <property type="term" value="P:proteolysis"/>
    <property type="evidence" value="ECO:0007669"/>
    <property type="project" value="UniProtKB-KW"/>
</dbReference>
<dbReference type="CDD" id="cd07487">
    <property type="entry name" value="Peptidases_S8_1"/>
    <property type="match status" value="1"/>
</dbReference>
<evidence type="ECO:0000256" key="7">
    <source>
        <dbReference type="RuleBase" id="RU003355"/>
    </source>
</evidence>
<keyword evidence="2 6" id="KW-0645">Protease</keyword>
<dbReference type="Pfam" id="PF04151">
    <property type="entry name" value="PPC"/>
    <property type="match status" value="1"/>
</dbReference>
<evidence type="ECO:0000256" key="6">
    <source>
        <dbReference type="PROSITE-ProRule" id="PRU01240"/>
    </source>
</evidence>
<dbReference type="PRINTS" id="PR00723">
    <property type="entry name" value="SUBTILISIN"/>
</dbReference>
<reference evidence="12 13" key="1">
    <citation type="submission" date="2016-10" db="EMBL/GenBank/DDBJ databases">
        <authorList>
            <person name="de Groot N.N."/>
        </authorList>
    </citation>
    <scope>NUCLEOTIDE SEQUENCE [LARGE SCALE GENOMIC DNA]</scope>
    <source>
        <strain evidence="12 13">DSM 46701</strain>
    </source>
</reference>
<evidence type="ECO:0000256" key="1">
    <source>
        <dbReference type="ARBA" id="ARBA00011073"/>
    </source>
</evidence>
<keyword evidence="3 6" id="KW-0378">Hydrolase</keyword>
<dbReference type="Gene3D" id="3.30.70.80">
    <property type="entry name" value="Peptidase S8 propeptide/proteinase inhibitor I9"/>
    <property type="match status" value="1"/>
</dbReference>
<dbReference type="RefSeq" id="WP_089967464.1">
    <property type="nucleotide sequence ID" value="NZ_FOCQ01000006.1"/>
</dbReference>
<dbReference type="InterPro" id="IPR015500">
    <property type="entry name" value="Peptidase_S8_subtilisin-rel"/>
</dbReference>
<dbReference type="Gene3D" id="3.40.50.200">
    <property type="entry name" value="Peptidase S8/S53 domain"/>
    <property type="match status" value="1"/>
</dbReference>
<dbReference type="EMBL" id="FOCQ01000006">
    <property type="protein sequence ID" value="SEN16516.1"/>
    <property type="molecule type" value="Genomic_DNA"/>
</dbReference>
<proteinExistence type="inferred from homology"/>
<feature type="active site" description="Charge relay system" evidence="5 6">
    <location>
        <position position="211"/>
    </location>
</feature>
<evidence type="ECO:0000259" key="9">
    <source>
        <dbReference type="Pfam" id="PF00082"/>
    </source>
</evidence>
<dbReference type="InterPro" id="IPR000209">
    <property type="entry name" value="Peptidase_S8/S53_dom"/>
</dbReference>
<dbReference type="Gene3D" id="2.60.120.380">
    <property type="match status" value="1"/>
</dbReference>
<dbReference type="Pfam" id="PF00082">
    <property type="entry name" value="Peptidase_S8"/>
    <property type="match status" value="1"/>
</dbReference>
<dbReference type="InterPro" id="IPR022398">
    <property type="entry name" value="Peptidase_S8_His-AS"/>
</dbReference>
<dbReference type="InterPro" id="IPR007280">
    <property type="entry name" value="Peptidase_C_arc/bac"/>
</dbReference>
<evidence type="ECO:0000259" key="11">
    <source>
        <dbReference type="Pfam" id="PF05922"/>
    </source>
</evidence>
<evidence type="ECO:0000256" key="4">
    <source>
        <dbReference type="ARBA" id="ARBA00022825"/>
    </source>
</evidence>
<dbReference type="InterPro" id="IPR010259">
    <property type="entry name" value="S8pro/Inhibitor_I9"/>
</dbReference>
<dbReference type="PROSITE" id="PS00137">
    <property type="entry name" value="SUBTILASE_HIS"/>
    <property type="match status" value="1"/>
</dbReference>
<evidence type="ECO:0000256" key="2">
    <source>
        <dbReference type="ARBA" id="ARBA00022670"/>
    </source>
</evidence>
<dbReference type="InterPro" id="IPR023827">
    <property type="entry name" value="Peptidase_S8_Asp-AS"/>
</dbReference>
<protein>
    <submittedName>
        <fullName evidence="12">Serine protease AprX</fullName>
    </submittedName>
</protein>
<dbReference type="AlphaFoldDB" id="A0A1H8EAR0"/>
<evidence type="ECO:0000259" key="10">
    <source>
        <dbReference type="Pfam" id="PF04151"/>
    </source>
</evidence>
<dbReference type="SUPFAM" id="SSF52743">
    <property type="entry name" value="Subtilisin-like"/>
    <property type="match status" value="1"/>
</dbReference>